<sequence>MLACLQRRLNPPPQHPVCTSKALEPPQALGRKCELMPAHSPRYPTAAELDAYAQKTANNPLSIKIFPTNIRVPQHKHLNRTVNGYDTTGQRYAPYPHFHTGGYQGLLAIIKTSSSSSSNSEGRRTKLSPAHIAVAPYPPPNNSTLATGHGQMVYPLGHTKPQEGSGLSVPPNVTVAGSVIPITGGRGLSLAPQSNLPSIQSIIYQINQQCQAQAMHQVCQGAATASSNASPSKHGSTVMGSSGSSGGGYGVAMGPQGNMVYTGPVQGQNSEAIKNGVYPDSMDYILWQKQQQQAVLRIGGGGLDKVTSSPLNCVGMHGNFSVGQYFAPPWNSVLVTPDSDCYNPQEFMGTSTGHHPAMDSGGAMCCSLPSKSLCNTSVLSSSLQSLEYLINDIHPPCIKEQMLGKGYETVSVPRLLDHQHAHIRLPVYR</sequence>
<dbReference type="Proteomes" id="UP000694523">
    <property type="component" value="Unplaced"/>
</dbReference>
<feature type="compositionally biased region" description="Polar residues" evidence="1">
    <location>
        <begin position="225"/>
        <end position="234"/>
    </location>
</feature>
<feature type="region of interest" description="Disordered" evidence="1">
    <location>
        <begin position="225"/>
        <end position="245"/>
    </location>
</feature>
<proteinExistence type="predicted"/>
<dbReference type="PANTHER" id="PTHR16070:SF2">
    <property type="entry name" value="PROTEIN FAM222A"/>
    <property type="match status" value="1"/>
</dbReference>
<dbReference type="Pfam" id="PF15258">
    <property type="entry name" value="FAM222A"/>
    <property type="match status" value="3"/>
</dbReference>
<organism evidence="2 3">
    <name type="scientific">Neogobius melanostomus</name>
    <name type="common">round goby</name>
    <dbReference type="NCBI Taxonomy" id="47308"/>
    <lineage>
        <taxon>Eukaryota</taxon>
        <taxon>Metazoa</taxon>
        <taxon>Chordata</taxon>
        <taxon>Craniata</taxon>
        <taxon>Vertebrata</taxon>
        <taxon>Euteleostomi</taxon>
        <taxon>Actinopterygii</taxon>
        <taxon>Neopterygii</taxon>
        <taxon>Teleostei</taxon>
        <taxon>Neoteleostei</taxon>
        <taxon>Acanthomorphata</taxon>
        <taxon>Gobiaria</taxon>
        <taxon>Gobiiformes</taxon>
        <taxon>Gobioidei</taxon>
        <taxon>Gobiidae</taxon>
        <taxon>Benthophilinae</taxon>
        <taxon>Neogobiini</taxon>
        <taxon>Neogobius</taxon>
    </lineage>
</organism>
<dbReference type="PANTHER" id="PTHR16070">
    <property type="entry name" value="PROTEIN FAM222A-RELATED"/>
    <property type="match status" value="1"/>
</dbReference>
<evidence type="ECO:0000313" key="3">
    <source>
        <dbReference type="Proteomes" id="UP000694523"/>
    </source>
</evidence>
<evidence type="ECO:0000313" key="2">
    <source>
        <dbReference type="Ensembl" id="ENSNMLP00000004893.1"/>
    </source>
</evidence>
<dbReference type="Ensembl" id="ENSNMLT00000005583.1">
    <property type="protein sequence ID" value="ENSNMLP00000004893.1"/>
    <property type="gene ID" value="ENSNMLG00000003544.1"/>
</dbReference>
<accession>A0A8C6SG41</accession>
<reference evidence="2" key="1">
    <citation type="submission" date="2025-08" db="UniProtKB">
        <authorList>
            <consortium name="Ensembl"/>
        </authorList>
    </citation>
    <scope>IDENTIFICATION</scope>
</reference>
<reference evidence="2" key="2">
    <citation type="submission" date="2025-09" db="UniProtKB">
        <authorList>
            <consortium name="Ensembl"/>
        </authorList>
    </citation>
    <scope>IDENTIFICATION</scope>
</reference>
<dbReference type="AlphaFoldDB" id="A0A8C6SG41"/>
<evidence type="ECO:0000256" key="1">
    <source>
        <dbReference type="SAM" id="MobiDB-lite"/>
    </source>
</evidence>
<name>A0A8C6SG41_9GOBI</name>
<dbReference type="InterPro" id="IPR029340">
    <property type="entry name" value="FAM222"/>
</dbReference>
<protein>
    <submittedName>
        <fullName evidence="2">Family with sequence similarity 222 member A</fullName>
    </submittedName>
</protein>
<keyword evidence="3" id="KW-1185">Reference proteome</keyword>